<dbReference type="AlphaFoldDB" id="A0A8C4W174"/>
<reference evidence="1" key="1">
    <citation type="submission" date="2019-06" db="EMBL/GenBank/DDBJ databases">
        <title>G10K-VGP Goodes thornscrub tortoise genome, primary haplotype.</title>
        <authorList>
            <person name="Murphy B."/>
            <person name="Edwards T."/>
            <person name="Rhie A."/>
            <person name="Koren S."/>
            <person name="Phillippy A."/>
            <person name="Fedrigo O."/>
            <person name="Haase B."/>
            <person name="Mountcastle J."/>
            <person name="Lewin H."/>
            <person name="Damas J."/>
            <person name="Howe K."/>
            <person name="Formenti G."/>
            <person name="Myers G."/>
            <person name="Durbin R."/>
            <person name="Jarvis E.D."/>
        </authorList>
    </citation>
    <scope>NUCLEOTIDE SEQUENCE [LARGE SCALE GENOMIC DNA]</scope>
</reference>
<protein>
    <submittedName>
        <fullName evidence="1">Uncharacterized protein</fullName>
    </submittedName>
</protein>
<reference evidence="1" key="3">
    <citation type="submission" date="2025-09" db="UniProtKB">
        <authorList>
            <consortium name="Ensembl"/>
        </authorList>
    </citation>
    <scope>IDENTIFICATION</scope>
</reference>
<name>A0A8C4W174_9SAUR</name>
<evidence type="ECO:0000313" key="1">
    <source>
        <dbReference type="Ensembl" id="ENSGEVP00005009127.1"/>
    </source>
</evidence>
<dbReference type="Ensembl" id="ENSGEVT00005009578.1">
    <property type="protein sequence ID" value="ENSGEVP00005009127.1"/>
    <property type="gene ID" value="ENSGEVG00005006480.1"/>
</dbReference>
<dbReference type="GeneTree" id="ENSGT01030000234960"/>
<dbReference type="OrthoDB" id="9397268at2759"/>
<sequence length="130" mass="12985">SLLASAPGVLLPLQALEVAEGGAGRLVEQARQGPRRPGLGEQRGVAAQHHGLVLHLVPVDPGEELGAPGVGGAVGDAAQQVDVARAWRAGRRSLAPGPGSWLCPGAPLPPARTCSCARAASRLCKGESGG</sequence>
<accession>A0A8C4W174</accession>
<proteinExistence type="predicted"/>
<keyword evidence="2" id="KW-1185">Reference proteome</keyword>
<organism evidence="1 2">
    <name type="scientific">Gopherus evgoodei</name>
    <name type="common">Goodes thornscrub tortoise</name>
    <dbReference type="NCBI Taxonomy" id="1825980"/>
    <lineage>
        <taxon>Eukaryota</taxon>
        <taxon>Metazoa</taxon>
        <taxon>Chordata</taxon>
        <taxon>Craniata</taxon>
        <taxon>Vertebrata</taxon>
        <taxon>Euteleostomi</taxon>
        <taxon>Archelosauria</taxon>
        <taxon>Testudinata</taxon>
        <taxon>Testudines</taxon>
        <taxon>Cryptodira</taxon>
        <taxon>Durocryptodira</taxon>
        <taxon>Testudinoidea</taxon>
        <taxon>Testudinidae</taxon>
        <taxon>Gopherus</taxon>
    </lineage>
</organism>
<evidence type="ECO:0000313" key="2">
    <source>
        <dbReference type="Proteomes" id="UP000694390"/>
    </source>
</evidence>
<reference evidence="1" key="2">
    <citation type="submission" date="2025-08" db="UniProtKB">
        <authorList>
            <consortium name="Ensembl"/>
        </authorList>
    </citation>
    <scope>IDENTIFICATION</scope>
</reference>
<dbReference type="Proteomes" id="UP000694390">
    <property type="component" value="Chromosome 18"/>
</dbReference>